<sequence length="293" mass="33990">MEEVYLFSAIEFDIILCYSALLCSTGFFKFFSLPAILLLDISYDLLNFSCNSPSLLHHFTILHQLTDSNFLGQKESPGVLFSNVIIFDQSLIMPKGKAKPDITLHFEENFNADKEVKCGLYDVIERMYDRSTMVTIHEQLVKFNESIGMFGISTAVLIRKKMQPAKWWSSYGDECPKLQHLEPFGTSTLIHDFKRENKEGRLMIQYVCRTWSRMMNGLLKRRMYVSLKISHGWMFMNDEGTRPRNLNKVTNVKDKAKSQLVDLDDEDEDEGDDIGFHETTVVEDEDDDDHFYP</sequence>
<proteinExistence type="predicted"/>
<dbReference type="EMBL" id="NBSK02000004">
    <property type="protein sequence ID" value="KAJ0214059.1"/>
    <property type="molecule type" value="Genomic_DNA"/>
</dbReference>
<evidence type="ECO:0000313" key="2">
    <source>
        <dbReference type="EMBL" id="KAJ0214059.1"/>
    </source>
</evidence>
<dbReference type="Proteomes" id="UP000235145">
    <property type="component" value="Unassembled WGS sequence"/>
</dbReference>
<feature type="compositionally biased region" description="Acidic residues" evidence="1">
    <location>
        <begin position="262"/>
        <end position="273"/>
    </location>
</feature>
<feature type="region of interest" description="Disordered" evidence="1">
    <location>
        <begin position="257"/>
        <end position="293"/>
    </location>
</feature>
<keyword evidence="3" id="KW-1185">Reference proteome</keyword>
<evidence type="ECO:0000256" key="1">
    <source>
        <dbReference type="SAM" id="MobiDB-lite"/>
    </source>
</evidence>
<dbReference type="AlphaFoldDB" id="A0A9R1XIM3"/>
<gene>
    <name evidence="2" type="ORF">LSAT_V11C400225450</name>
</gene>
<protein>
    <submittedName>
        <fullName evidence="2">Uncharacterized protein</fullName>
    </submittedName>
</protein>
<feature type="compositionally biased region" description="Acidic residues" evidence="1">
    <location>
        <begin position="281"/>
        <end position="293"/>
    </location>
</feature>
<organism evidence="2 3">
    <name type="scientific">Lactuca sativa</name>
    <name type="common">Garden lettuce</name>
    <dbReference type="NCBI Taxonomy" id="4236"/>
    <lineage>
        <taxon>Eukaryota</taxon>
        <taxon>Viridiplantae</taxon>
        <taxon>Streptophyta</taxon>
        <taxon>Embryophyta</taxon>
        <taxon>Tracheophyta</taxon>
        <taxon>Spermatophyta</taxon>
        <taxon>Magnoliopsida</taxon>
        <taxon>eudicotyledons</taxon>
        <taxon>Gunneridae</taxon>
        <taxon>Pentapetalae</taxon>
        <taxon>asterids</taxon>
        <taxon>campanulids</taxon>
        <taxon>Asterales</taxon>
        <taxon>Asteraceae</taxon>
        <taxon>Cichorioideae</taxon>
        <taxon>Cichorieae</taxon>
        <taxon>Lactucinae</taxon>
        <taxon>Lactuca</taxon>
    </lineage>
</organism>
<reference evidence="2 3" key="1">
    <citation type="journal article" date="2017" name="Nat. Commun.">
        <title>Genome assembly with in vitro proximity ligation data and whole-genome triplication in lettuce.</title>
        <authorList>
            <person name="Reyes-Chin-Wo S."/>
            <person name="Wang Z."/>
            <person name="Yang X."/>
            <person name="Kozik A."/>
            <person name="Arikit S."/>
            <person name="Song C."/>
            <person name="Xia L."/>
            <person name="Froenicke L."/>
            <person name="Lavelle D.O."/>
            <person name="Truco M.J."/>
            <person name="Xia R."/>
            <person name="Zhu S."/>
            <person name="Xu C."/>
            <person name="Xu H."/>
            <person name="Xu X."/>
            <person name="Cox K."/>
            <person name="Korf I."/>
            <person name="Meyers B.C."/>
            <person name="Michelmore R.W."/>
        </authorList>
    </citation>
    <scope>NUCLEOTIDE SEQUENCE [LARGE SCALE GENOMIC DNA]</scope>
    <source>
        <strain evidence="3">cv. Salinas</strain>
        <tissue evidence="2">Seedlings</tissue>
    </source>
</reference>
<evidence type="ECO:0000313" key="3">
    <source>
        <dbReference type="Proteomes" id="UP000235145"/>
    </source>
</evidence>
<accession>A0A9R1XIM3</accession>
<comment type="caution">
    <text evidence="2">The sequence shown here is derived from an EMBL/GenBank/DDBJ whole genome shotgun (WGS) entry which is preliminary data.</text>
</comment>
<name>A0A9R1XIM3_LACSA</name>